<dbReference type="InterPro" id="IPR027383">
    <property type="entry name" value="Znf_put"/>
</dbReference>
<evidence type="ECO:0000256" key="1">
    <source>
        <dbReference type="SAM" id="MobiDB-lite"/>
    </source>
</evidence>
<proteinExistence type="predicted"/>
<evidence type="ECO:0000259" key="2">
    <source>
        <dbReference type="Pfam" id="PF13490"/>
    </source>
</evidence>
<comment type="caution">
    <text evidence="3">The sequence shown here is derived from an EMBL/GenBank/DDBJ whole genome shotgun (WGS) entry which is preliminary data.</text>
</comment>
<dbReference type="Proteomes" id="UP000220102">
    <property type="component" value="Unassembled WGS sequence"/>
</dbReference>
<dbReference type="OrthoDB" id="978644at2"/>
<gene>
    <name evidence="3" type="ORF">CRI94_11635</name>
</gene>
<dbReference type="InterPro" id="IPR041916">
    <property type="entry name" value="Anti_sigma_zinc_sf"/>
</dbReference>
<dbReference type="InterPro" id="IPR016024">
    <property type="entry name" value="ARM-type_fold"/>
</dbReference>
<keyword evidence="4" id="KW-1185">Reference proteome</keyword>
<protein>
    <recommendedName>
        <fullName evidence="2">Putative zinc-finger domain-containing protein</fullName>
    </recommendedName>
</protein>
<feature type="domain" description="Putative zinc-finger" evidence="2">
    <location>
        <begin position="5"/>
        <end position="39"/>
    </location>
</feature>
<sequence length="361" mass="39794">MSDACSTYKPLMTEALFDELSAADRQRLDAHLENCPRCAEEFASLQSTLQVTAQYERPERSEAYWDAFSDRLYDQIDRETARSGSLRAATAPEEASWTDRLRSWWASRPALIPSTGMQWVLQGALALLLVAAGLAIGRVTAPAPTPADRLAETSGPGTDPLLTPIATGQSQRNVEPRLMGVEDITYDVTDGSVEIRYNTTNDVVVRGKPEDPKIQRLLRAALLDESNPSSRLHAVKTLEAAQPSADAELVNALTYLVRDQSNPDMRLRAVRALRRLHQSRPMSESTRGVLVNVLLEAELPALRIEALESLTNDATMSPEQPSAGENAVPSYLYQAQSDSNGYVRYRANELLQQIRADGESL</sequence>
<dbReference type="Gene3D" id="1.10.10.1320">
    <property type="entry name" value="Anti-sigma factor, zinc-finger domain"/>
    <property type="match status" value="1"/>
</dbReference>
<dbReference type="Pfam" id="PF13490">
    <property type="entry name" value="zf-HC2"/>
    <property type="match status" value="1"/>
</dbReference>
<dbReference type="InterPro" id="IPR011989">
    <property type="entry name" value="ARM-like"/>
</dbReference>
<reference evidence="3 4" key="1">
    <citation type="submission" date="2017-10" db="EMBL/GenBank/DDBJ databases">
        <title>Draft genome of Longibacter Salinarum.</title>
        <authorList>
            <person name="Goh K.M."/>
            <person name="Shamsir M.S."/>
            <person name="Lim S.W."/>
        </authorList>
    </citation>
    <scope>NUCLEOTIDE SEQUENCE [LARGE SCALE GENOMIC DNA]</scope>
    <source>
        <strain evidence="3 4">KCTC 52045</strain>
    </source>
</reference>
<dbReference type="AlphaFoldDB" id="A0A2A8CXH3"/>
<accession>A0A2A8CXH3</accession>
<name>A0A2A8CXH3_9BACT</name>
<dbReference type="RefSeq" id="WP_098075884.1">
    <property type="nucleotide sequence ID" value="NZ_PDEQ01000005.1"/>
</dbReference>
<evidence type="ECO:0000313" key="3">
    <source>
        <dbReference type="EMBL" id="PEN13284.1"/>
    </source>
</evidence>
<dbReference type="EMBL" id="PDEQ01000005">
    <property type="protein sequence ID" value="PEN13284.1"/>
    <property type="molecule type" value="Genomic_DNA"/>
</dbReference>
<evidence type="ECO:0000313" key="4">
    <source>
        <dbReference type="Proteomes" id="UP000220102"/>
    </source>
</evidence>
<feature type="region of interest" description="Disordered" evidence="1">
    <location>
        <begin position="142"/>
        <end position="165"/>
    </location>
</feature>
<dbReference type="SUPFAM" id="SSF48371">
    <property type="entry name" value="ARM repeat"/>
    <property type="match status" value="1"/>
</dbReference>
<dbReference type="Gene3D" id="1.25.10.10">
    <property type="entry name" value="Leucine-rich Repeat Variant"/>
    <property type="match status" value="1"/>
</dbReference>
<organism evidence="3 4">
    <name type="scientific">Longibacter salinarum</name>
    <dbReference type="NCBI Taxonomy" id="1850348"/>
    <lineage>
        <taxon>Bacteria</taxon>
        <taxon>Pseudomonadati</taxon>
        <taxon>Rhodothermota</taxon>
        <taxon>Rhodothermia</taxon>
        <taxon>Rhodothermales</taxon>
        <taxon>Salisaetaceae</taxon>
        <taxon>Longibacter</taxon>
    </lineage>
</organism>